<sequence length="134" mass="15086">WTITMFGPEGTPYDEGMFQAVMAFPPNYPYSPPTLTFTTKVWHPNVYMDGRVCISILHEPGDDPHNYEDAGERWSPVQTVESILVSVLSMLSSPNADSPANIEAAVEMRTDYPKFRKKVRQFINDSENDIAKAA</sequence>
<dbReference type="Proteomes" id="UP001139981">
    <property type="component" value="Unassembled WGS sequence"/>
</dbReference>
<protein>
    <submittedName>
        <fullName evidence="1">Ubiquitin-conjugating enzyme E2 G1</fullName>
    </submittedName>
</protein>
<dbReference type="EMBL" id="JANBVB010001423">
    <property type="protein sequence ID" value="KAJ2890278.1"/>
    <property type="molecule type" value="Genomic_DNA"/>
</dbReference>
<evidence type="ECO:0000313" key="1">
    <source>
        <dbReference type="EMBL" id="KAJ2890278.1"/>
    </source>
</evidence>
<name>A0ACC1M000_9FUNG</name>
<reference evidence="1" key="1">
    <citation type="submission" date="2022-07" db="EMBL/GenBank/DDBJ databases">
        <title>Phylogenomic reconstructions and comparative analyses of Kickxellomycotina fungi.</title>
        <authorList>
            <person name="Reynolds N.K."/>
            <person name="Stajich J.E."/>
            <person name="Barry K."/>
            <person name="Grigoriev I.V."/>
            <person name="Crous P."/>
            <person name="Smith M.E."/>
        </authorList>
    </citation>
    <scope>NUCLEOTIDE SEQUENCE</scope>
    <source>
        <strain evidence="1">CBS 190363</strain>
    </source>
</reference>
<comment type="caution">
    <text evidence="1">The sequence shown here is derived from an EMBL/GenBank/DDBJ whole genome shotgun (WGS) entry which is preliminary data.</text>
</comment>
<accession>A0ACC1M000</accession>
<keyword evidence="2" id="KW-1185">Reference proteome</keyword>
<evidence type="ECO:0000313" key="2">
    <source>
        <dbReference type="Proteomes" id="UP001139981"/>
    </source>
</evidence>
<proteinExistence type="predicted"/>
<feature type="non-terminal residue" evidence="1">
    <location>
        <position position="1"/>
    </location>
</feature>
<organism evidence="1 2">
    <name type="scientific">Coemansia aciculifera</name>
    <dbReference type="NCBI Taxonomy" id="417176"/>
    <lineage>
        <taxon>Eukaryota</taxon>
        <taxon>Fungi</taxon>
        <taxon>Fungi incertae sedis</taxon>
        <taxon>Zoopagomycota</taxon>
        <taxon>Kickxellomycotina</taxon>
        <taxon>Kickxellomycetes</taxon>
        <taxon>Kickxellales</taxon>
        <taxon>Kickxellaceae</taxon>
        <taxon>Coemansia</taxon>
    </lineage>
</organism>
<gene>
    <name evidence="1" type="primary">UBE2G1</name>
    <name evidence="1" type="ORF">IWW38_004225</name>
</gene>